<name>A0ABV8JC59_9ACTN</name>
<evidence type="ECO:0000313" key="1">
    <source>
        <dbReference type="EMBL" id="MFC4072594.1"/>
    </source>
</evidence>
<sequence length="115" mass="12773">MAEQRFENFTFHGGQQVFGDNNTVSQTNNFRYGDERDEILEHLETIRRAAPAPAEVEPEIVIIEQAIERPTVESRGRVDHALGQLAHKLGRFRTATEALSAVSAIAAAVVQVWSS</sequence>
<dbReference type="EMBL" id="JBHSBL010000041">
    <property type="protein sequence ID" value="MFC4072594.1"/>
    <property type="molecule type" value="Genomic_DNA"/>
</dbReference>
<dbReference type="RefSeq" id="WP_378073468.1">
    <property type="nucleotide sequence ID" value="NZ_JBHSBL010000041.1"/>
</dbReference>
<proteinExistence type="predicted"/>
<protein>
    <submittedName>
        <fullName evidence="1">Uncharacterized protein</fullName>
    </submittedName>
</protein>
<evidence type="ECO:0000313" key="2">
    <source>
        <dbReference type="Proteomes" id="UP001595867"/>
    </source>
</evidence>
<reference evidence="2" key="1">
    <citation type="journal article" date="2019" name="Int. J. Syst. Evol. Microbiol.">
        <title>The Global Catalogue of Microorganisms (GCM) 10K type strain sequencing project: providing services to taxonomists for standard genome sequencing and annotation.</title>
        <authorList>
            <consortium name="The Broad Institute Genomics Platform"/>
            <consortium name="The Broad Institute Genome Sequencing Center for Infectious Disease"/>
            <person name="Wu L."/>
            <person name="Ma J."/>
        </authorList>
    </citation>
    <scope>NUCLEOTIDE SEQUENCE [LARGE SCALE GENOMIC DNA]</scope>
    <source>
        <strain evidence="2">TBRC 5832</strain>
    </source>
</reference>
<keyword evidence="2" id="KW-1185">Reference proteome</keyword>
<accession>A0ABV8JC59</accession>
<organism evidence="1 2">
    <name type="scientific">Actinoplanes subglobosus</name>
    <dbReference type="NCBI Taxonomy" id="1547892"/>
    <lineage>
        <taxon>Bacteria</taxon>
        <taxon>Bacillati</taxon>
        <taxon>Actinomycetota</taxon>
        <taxon>Actinomycetes</taxon>
        <taxon>Micromonosporales</taxon>
        <taxon>Micromonosporaceae</taxon>
        <taxon>Actinoplanes</taxon>
    </lineage>
</organism>
<dbReference type="Proteomes" id="UP001595867">
    <property type="component" value="Unassembled WGS sequence"/>
</dbReference>
<comment type="caution">
    <text evidence="1">The sequence shown here is derived from an EMBL/GenBank/DDBJ whole genome shotgun (WGS) entry which is preliminary data.</text>
</comment>
<gene>
    <name evidence="1" type="ORF">ACFO0C_47345</name>
</gene>